<evidence type="ECO:0000313" key="1">
    <source>
        <dbReference type="EMBL" id="MBA0124165.1"/>
    </source>
</evidence>
<gene>
    <name evidence="1" type="ORF">H0B56_01255</name>
</gene>
<dbReference type="GO" id="GO:0019748">
    <property type="term" value="P:secondary metabolic process"/>
    <property type="evidence" value="ECO:0007669"/>
    <property type="project" value="InterPro"/>
</dbReference>
<reference evidence="1 2" key="1">
    <citation type="submission" date="2020-07" db="EMBL/GenBank/DDBJ databases">
        <title>Genome of Haloechinothrix sp.</title>
        <authorList>
            <person name="Tang S.-K."/>
            <person name="Yang L."/>
            <person name="Zhu W.-Y."/>
        </authorList>
    </citation>
    <scope>NUCLEOTIDE SEQUENCE [LARGE SCALE GENOMIC DNA]</scope>
    <source>
        <strain evidence="1 2">YIM 98757</strain>
    </source>
</reference>
<dbReference type="RefSeq" id="WP_180891063.1">
    <property type="nucleotide sequence ID" value="NZ_JACCKD010000001.1"/>
</dbReference>
<dbReference type="EMBL" id="JACCKD010000001">
    <property type="protein sequence ID" value="MBA0124165.1"/>
    <property type="molecule type" value="Genomic_DNA"/>
</dbReference>
<dbReference type="Pfam" id="PF04655">
    <property type="entry name" value="APH_6_hur"/>
    <property type="match status" value="1"/>
</dbReference>
<name>A0A838A5X3_9PSEU</name>
<comment type="caution">
    <text evidence="1">The sequence shown here is derived from an EMBL/GenBank/DDBJ whole genome shotgun (WGS) entry which is preliminary data.</text>
</comment>
<accession>A0A838A5X3</accession>
<keyword evidence="1" id="KW-0808">Transferase</keyword>
<dbReference type="SUPFAM" id="SSF56112">
    <property type="entry name" value="Protein kinase-like (PK-like)"/>
    <property type="match status" value="1"/>
</dbReference>
<dbReference type="Proteomes" id="UP000582974">
    <property type="component" value="Unassembled WGS sequence"/>
</dbReference>
<protein>
    <submittedName>
        <fullName evidence="1">Phosphotransferase</fullName>
    </submittedName>
</protein>
<organism evidence="1 2">
    <name type="scientific">Haloechinothrix aidingensis</name>
    <dbReference type="NCBI Taxonomy" id="2752311"/>
    <lineage>
        <taxon>Bacteria</taxon>
        <taxon>Bacillati</taxon>
        <taxon>Actinomycetota</taxon>
        <taxon>Actinomycetes</taxon>
        <taxon>Pseudonocardiales</taxon>
        <taxon>Pseudonocardiaceae</taxon>
        <taxon>Haloechinothrix</taxon>
    </lineage>
</organism>
<dbReference type="InterPro" id="IPR011009">
    <property type="entry name" value="Kinase-like_dom_sf"/>
</dbReference>
<evidence type="ECO:0000313" key="2">
    <source>
        <dbReference type="Proteomes" id="UP000582974"/>
    </source>
</evidence>
<sequence length="301" mass="31997">MDFSSDALDATRSRLYARFGERVLPWWRQLPGTLGELATRWDLVLDGAVARGNTSLVVRCSRGGVRRAILKLTPDVGIVGAEAFALRSWQASGRVPKVWEYDAANGALLLEAIPTETPVAEAADAVPLREIACLITALHSTGRPIVGSGVVPLAQRVEFIVNRGIERHRPGTAGAHAVPTGRLERGAELARDLAAGSEPPALLHGDLQPGNVLPGGAARGAVAIDPRPCAGDRAFDAVDWVLWQAAPEDWPARCRELAAALQVDRHRLWQWCAAFAGILAANAAERGDPPGKVDALLAIAP</sequence>
<dbReference type="Gene3D" id="1.10.510.10">
    <property type="entry name" value="Transferase(Phosphotransferase) domain 1"/>
    <property type="match status" value="1"/>
</dbReference>
<keyword evidence="2" id="KW-1185">Reference proteome</keyword>
<dbReference type="GO" id="GO:0016773">
    <property type="term" value="F:phosphotransferase activity, alcohol group as acceptor"/>
    <property type="evidence" value="ECO:0007669"/>
    <property type="project" value="InterPro"/>
</dbReference>
<dbReference type="AlphaFoldDB" id="A0A838A5X3"/>
<dbReference type="InterPro" id="IPR006748">
    <property type="entry name" value="NH2Glyco/OHUrea_AB-resist_kin"/>
</dbReference>
<proteinExistence type="predicted"/>